<dbReference type="SUPFAM" id="SSF49870">
    <property type="entry name" value="Osmotin, thaumatin-like protein"/>
    <property type="match status" value="1"/>
</dbReference>
<organism evidence="1 2">
    <name type="scientific">Globodera rostochiensis</name>
    <name type="common">Golden nematode worm</name>
    <name type="synonym">Heterodera rostochiensis</name>
    <dbReference type="NCBI Taxonomy" id="31243"/>
    <lineage>
        <taxon>Eukaryota</taxon>
        <taxon>Metazoa</taxon>
        <taxon>Ecdysozoa</taxon>
        <taxon>Nematoda</taxon>
        <taxon>Chromadorea</taxon>
        <taxon>Rhabditida</taxon>
        <taxon>Tylenchina</taxon>
        <taxon>Tylenchomorpha</taxon>
        <taxon>Tylenchoidea</taxon>
        <taxon>Heteroderidae</taxon>
        <taxon>Heteroderinae</taxon>
        <taxon>Globodera</taxon>
    </lineage>
</organism>
<protein>
    <submittedName>
        <fullName evidence="2">Uncharacterized protein</fullName>
    </submittedName>
</protein>
<dbReference type="AlphaFoldDB" id="A0A914I1C4"/>
<dbReference type="Pfam" id="PF00314">
    <property type="entry name" value="Thaumatin"/>
    <property type="match status" value="1"/>
</dbReference>
<dbReference type="WBParaSite" id="Gr19_v10_g6384.t1">
    <property type="protein sequence ID" value="Gr19_v10_g6384.t1"/>
    <property type="gene ID" value="Gr19_v10_g6384"/>
</dbReference>
<dbReference type="PANTHER" id="PTHR31013:SF2">
    <property type="entry name" value="THAUMATIN-LIKE PROTEIN"/>
    <property type="match status" value="1"/>
</dbReference>
<evidence type="ECO:0000313" key="2">
    <source>
        <dbReference type="WBParaSite" id="Gr19_v10_g6384.t1"/>
    </source>
</evidence>
<dbReference type="Gene3D" id="2.60.110.10">
    <property type="entry name" value="Thaumatin"/>
    <property type="match status" value="1"/>
</dbReference>
<proteinExistence type="predicted"/>
<evidence type="ECO:0000313" key="1">
    <source>
        <dbReference type="Proteomes" id="UP000887572"/>
    </source>
</evidence>
<dbReference type="Proteomes" id="UP000887572">
    <property type="component" value="Unplaced"/>
</dbReference>
<reference evidence="2" key="1">
    <citation type="submission" date="2022-11" db="UniProtKB">
        <authorList>
            <consortium name="WormBaseParasite"/>
        </authorList>
    </citation>
    <scope>IDENTIFICATION</scope>
</reference>
<dbReference type="InterPro" id="IPR037176">
    <property type="entry name" value="Osmotin/thaumatin-like_sf"/>
</dbReference>
<name>A0A914I1C4_GLORO</name>
<dbReference type="SMART" id="SM00205">
    <property type="entry name" value="THN"/>
    <property type="match status" value="1"/>
</dbReference>
<sequence length="338" mass="37280">MNSGLVTLGTVGMGAMLKKMGPLFWKMPANGIKYLYFATKATRQLAKIQSLRFGGFFANDLINKTVAFHIFSKADTLLENDFQMALRVLYRALMAPEPTILAFNTPDTQNAATEEPRIPILPSSTASDFDESSSCNGTSCVQLNLVNGCPYKIFVGRCCACEFDGWHNKNKKCAGSEQITRCATWQRLSRQFLFLNGPFDADGKQTFDVSYVDGANVPISVHVPNCSHGSVIYDYKLGNSLDQLVDAMPDAMKMVDLNGKKRVKSVCLAYGTDSVCCRNAHDQPTTCGPTHNWTTDQITGYNAMLAAFPTSYSYAYDDANATRVCWHGPNFRIGFCTN</sequence>
<dbReference type="InterPro" id="IPR001938">
    <property type="entry name" value="Thaumatin"/>
</dbReference>
<dbReference type="PANTHER" id="PTHR31013">
    <property type="entry name" value="THAUMATIN FAMILY PROTEIN-RELATED"/>
    <property type="match status" value="1"/>
</dbReference>
<keyword evidence="1" id="KW-1185">Reference proteome</keyword>
<dbReference type="PROSITE" id="PS51367">
    <property type="entry name" value="THAUMATIN_2"/>
    <property type="match status" value="1"/>
</dbReference>
<accession>A0A914I1C4</accession>